<feature type="binding site" evidence="9">
    <location>
        <position position="12"/>
    </location>
    <ligand>
        <name>NADPH</name>
        <dbReference type="ChEBI" id="CHEBI:57783"/>
    </ligand>
</feature>
<dbReference type="UniPathway" id="UPA00056">
    <property type="reaction ID" value="UER00092"/>
</dbReference>
<feature type="binding site" evidence="9">
    <location>
        <position position="124"/>
    </location>
    <ligand>
        <name>1-deoxy-D-xylulose 5-phosphate</name>
        <dbReference type="ChEBI" id="CHEBI:57792"/>
    </ligand>
</feature>
<keyword evidence="5 9" id="KW-0560">Oxidoreductase</keyword>
<evidence type="ECO:0000259" key="11">
    <source>
        <dbReference type="Pfam" id="PF08436"/>
    </source>
</evidence>
<feature type="binding site" evidence="9">
    <location>
        <position position="216"/>
    </location>
    <ligand>
        <name>1-deoxy-D-xylulose 5-phosphate</name>
        <dbReference type="ChEBI" id="CHEBI:57792"/>
    </ligand>
</feature>
<feature type="domain" description="1-deoxy-D-xylulose 5-phosphate reductoisomerase N-terminal" evidence="10">
    <location>
        <begin position="4"/>
        <end position="131"/>
    </location>
</feature>
<dbReference type="Pfam" id="PF02670">
    <property type="entry name" value="DXP_reductoisom"/>
    <property type="match status" value="1"/>
</dbReference>
<feature type="binding site" evidence="9">
    <location>
        <position position="38"/>
    </location>
    <ligand>
        <name>NADPH</name>
        <dbReference type="ChEBI" id="CHEBI:57783"/>
    </ligand>
</feature>
<feature type="binding site" evidence="9">
    <location>
        <position position="13"/>
    </location>
    <ligand>
        <name>NADPH</name>
        <dbReference type="ChEBI" id="CHEBI:57783"/>
    </ligand>
</feature>
<comment type="pathway">
    <text evidence="1 9">Isoprenoid biosynthesis; isopentenyl diphosphate biosynthesis via DXP pathway; isopentenyl diphosphate from 1-deoxy-D-xylulose 5-phosphate: step 1/6.</text>
</comment>
<evidence type="ECO:0000256" key="1">
    <source>
        <dbReference type="ARBA" id="ARBA00005094"/>
    </source>
</evidence>
<evidence type="ECO:0000256" key="7">
    <source>
        <dbReference type="ARBA" id="ARBA00023229"/>
    </source>
</evidence>
<feature type="binding site" evidence="9">
    <location>
        <position position="149"/>
    </location>
    <ligand>
        <name>Mn(2+)</name>
        <dbReference type="ChEBI" id="CHEBI:29035"/>
    </ligand>
</feature>
<feature type="binding site" evidence="9">
    <location>
        <position position="219"/>
    </location>
    <ligand>
        <name>1-deoxy-D-xylulose 5-phosphate</name>
        <dbReference type="ChEBI" id="CHEBI:57792"/>
    </ligand>
</feature>
<dbReference type="InterPro" id="IPR003821">
    <property type="entry name" value="DXP_reductoisomerase"/>
</dbReference>
<dbReference type="GO" id="GO:0070402">
    <property type="term" value="F:NADPH binding"/>
    <property type="evidence" value="ECO:0007669"/>
    <property type="project" value="InterPro"/>
</dbReference>
<feature type="binding site" evidence="9">
    <location>
        <position position="175"/>
    </location>
    <ligand>
        <name>1-deoxy-D-xylulose 5-phosphate</name>
        <dbReference type="ChEBI" id="CHEBI:57792"/>
    </ligand>
</feature>
<dbReference type="SUPFAM" id="SSF55347">
    <property type="entry name" value="Glyceraldehyde-3-phosphate dehydrogenase-like, C-terminal domain"/>
    <property type="match status" value="1"/>
</dbReference>
<feature type="binding site" evidence="9">
    <location>
        <position position="123"/>
    </location>
    <ligand>
        <name>NADPH</name>
        <dbReference type="ChEBI" id="CHEBI:57783"/>
    </ligand>
</feature>
<dbReference type="Pfam" id="PF08436">
    <property type="entry name" value="DXP_redisom_C"/>
    <property type="match status" value="1"/>
</dbReference>
<name>A0A1M4UQH7_9FIRM</name>
<keyword evidence="3 9" id="KW-0479">Metal-binding</keyword>
<dbReference type="SUPFAM" id="SSF51735">
    <property type="entry name" value="NAD(P)-binding Rossmann-fold domains"/>
    <property type="match status" value="1"/>
</dbReference>
<comment type="catalytic activity">
    <reaction evidence="8">
        <text>2-C-methyl-D-erythritol 4-phosphate + NADP(+) = 1-deoxy-D-xylulose 5-phosphate + NADPH + H(+)</text>
        <dbReference type="Rhea" id="RHEA:13717"/>
        <dbReference type="ChEBI" id="CHEBI:15378"/>
        <dbReference type="ChEBI" id="CHEBI:57783"/>
        <dbReference type="ChEBI" id="CHEBI:57792"/>
        <dbReference type="ChEBI" id="CHEBI:58262"/>
        <dbReference type="ChEBI" id="CHEBI:58349"/>
        <dbReference type="EC" id="1.1.1.267"/>
    </reaction>
    <physiologicalReaction direction="right-to-left" evidence="8">
        <dbReference type="Rhea" id="RHEA:13719"/>
    </physiologicalReaction>
</comment>
<dbReference type="PIRSF" id="PIRSF006205">
    <property type="entry name" value="Dxp_reductismrs"/>
    <property type="match status" value="1"/>
</dbReference>
<dbReference type="Gene3D" id="1.10.1740.10">
    <property type="match status" value="1"/>
</dbReference>
<dbReference type="PANTHER" id="PTHR30525">
    <property type="entry name" value="1-DEOXY-D-XYLULOSE 5-PHOSPHATE REDUCTOISOMERASE"/>
    <property type="match status" value="1"/>
</dbReference>
<keyword evidence="6 9" id="KW-0464">Manganese</keyword>
<evidence type="ECO:0000256" key="6">
    <source>
        <dbReference type="ARBA" id="ARBA00023211"/>
    </source>
</evidence>
<dbReference type="Proteomes" id="UP000184196">
    <property type="component" value="Unassembled WGS sequence"/>
</dbReference>
<evidence type="ECO:0000256" key="2">
    <source>
        <dbReference type="ARBA" id="ARBA00006825"/>
    </source>
</evidence>
<dbReference type="PANTHER" id="PTHR30525:SF0">
    <property type="entry name" value="1-DEOXY-D-XYLULOSE 5-PHOSPHATE REDUCTOISOMERASE, CHLOROPLASTIC"/>
    <property type="match status" value="1"/>
</dbReference>
<comment type="function">
    <text evidence="9">Catalyzes the NADPH-dependent rearrangement and reduction of 1-deoxy-D-xylulose-5-phosphate (DXP) to 2-C-methyl-D-erythritol 4-phosphate (MEP).</text>
</comment>
<dbReference type="InterPro" id="IPR026877">
    <property type="entry name" value="DXPR_C"/>
</dbReference>
<feature type="binding site" evidence="9">
    <location>
        <position position="203"/>
    </location>
    <ligand>
        <name>NADPH</name>
        <dbReference type="ChEBI" id="CHEBI:57783"/>
    </ligand>
</feature>
<dbReference type="FunFam" id="3.40.50.720:FF:000045">
    <property type="entry name" value="1-deoxy-D-xylulose 5-phosphate reductoisomerase"/>
    <property type="match status" value="1"/>
</dbReference>
<dbReference type="HAMAP" id="MF_00183">
    <property type="entry name" value="DXP_reductoisom"/>
    <property type="match status" value="1"/>
</dbReference>
<dbReference type="InterPro" id="IPR036169">
    <property type="entry name" value="DXPR_C_sf"/>
</dbReference>
<dbReference type="GO" id="GO:0030145">
    <property type="term" value="F:manganese ion binding"/>
    <property type="evidence" value="ECO:0007669"/>
    <property type="project" value="TreeGrafter"/>
</dbReference>
<keyword evidence="4 9" id="KW-0521">NADP</keyword>
<comment type="cofactor">
    <cofactor evidence="9">
        <name>Mg(2+)</name>
        <dbReference type="ChEBI" id="CHEBI:18420"/>
    </cofactor>
    <cofactor evidence="9">
        <name>Mn(2+)</name>
        <dbReference type="ChEBI" id="CHEBI:29035"/>
    </cofactor>
</comment>
<sequence>MKNIVILGSTGSIGRQALDVARRYPDKIRVIGLAAGSNWSLMVEQIGEFKPRVVALAREEAARELARHLPPGERPEIFCGSGGLLALVNSIDDGMVLNALTGTAGLRPTMAALEKGLDVALANKETLVAAGELVMKLARNRGARILPVDSEHSAIWQCLAGQSLKKVEKIILTASGGPFRIGPPDLSRVTVSEALAHPNWKMGKKITIDSATLMNKGLEVMEAHWLFDMDYDRIEVVIHPQSIIHSMVEFVDGSVIAQMGLPDMRLPIQYALSYPDRWPGELPRVNWFAVGELTFEPPDTGRFPCLTLAYSAGRAGGTMPAVLNAANEVAVEAFLSGEIPFTGIYRVVAGVMDEHTVISRPTLEEILAADQWARRVAREKIRR</sequence>
<evidence type="ECO:0000259" key="12">
    <source>
        <dbReference type="Pfam" id="PF13288"/>
    </source>
</evidence>
<feature type="binding site" evidence="9">
    <location>
        <position position="210"/>
    </location>
    <ligand>
        <name>1-deoxy-D-xylulose 5-phosphate</name>
        <dbReference type="ChEBI" id="CHEBI:57792"/>
    </ligand>
</feature>
<evidence type="ECO:0000256" key="4">
    <source>
        <dbReference type="ARBA" id="ARBA00022857"/>
    </source>
</evidence>
<evidence type="ECO:0000256" key="9">
    <source>
        <dbReference type="HAMAP-Rule" id="MF_00183"/>
    </source>
</evidence>
<protein>
    <recommendedName>
        <fullName evidence="9">1-deoxy-D-xylulose 5-phosphate reductoisomerase</fullName>
        <shortName evidence="9">DXP reductoisomerase</shortName>
        <ecNumber evidence="9">1.1.1.267</ecNumber>
    </recommendedName>
    <alternativeName>
        <fullName evidence="9">1-deoxyxylulose-5-phosphate reductoisomerase</fullName>
    </alternativeName>
    <alternativeName>
        <fullName evidence="9">2-C-methyl-D-erythritol 4-phosphate synthase</fullName>
    </alternativeName>
</protein>
<keyword evidence="14" id="KW-1185">Reference proteome</keyword>
<dbReference type="EC" id="1.1.1.267" evidence="9"/>
<feature type="domain" description="1-deoxy-D-xylulose 5-phosphate reductoisomerase C-terminal" evidence="11">
    <location>
        <begin position="145"/>
        <end position="227"/>
    </location>
</feature>
<accession>A0A1M4UQH7</accession>
<evidence type="ECO:0000259" key="10">
    <source>
        <dbReference type="Pfam" id="PF02670"/>
    </source>
</evidence>
<feature type="binding site" evidence="9">
    <location>
        <position position="11"/>
    </location>
    <ligand>
        <name>NADPH</name>
        <dbReference type="ChEBI" id="CHEBI:57783"/>
    </ligand>
</feature>
<feature type="domain" description="DXP reductoisomerase C-terminal" evidence="12">
    <location>
        <begin position="259"/>
        <end position="375"/>
    </location>
</feature>
<keyword evidence="7 9" id="KW-0414">Isoprene biosynthesis</keyword>
<dbReference type="RefSeq" id="WP_073163007.1">
    <property type="nucleotide sequence ID" value="NZ_FQUW01000007.1"/>
</dbReference>
<reference evidence="14" key="1">
    <citation type="submission" date="2016-11" db="EMBL/GenBank/DDBJ databases">
        <authorList>
            <person name="Varghese N."/>
            <person name="Submissions S."/>
        </authorList>
    </citation>
    <scope>NUCLEOTIDE SEQUENCE [LARGE SCALE GENOMIC DNA]</scope>
    <source>
        <strain evidence="14">DSM 11792</strain>
    </source>
</reference>
<feature type="binding site" evidence="9">
    <location>
        <position position="125"/>
    </location>
    <ligand>
        <name>NADPH</name>
        <dbReference type="ChEBI" id="CHEBI:57783"/>
    </ligand>
</feature>
<dbReference type="NCBIfam" id="TIGR00243">
    <property type="entry name" value="Dxr"/>
    <property type="match status" value="1"/>
</dbReference>
<feature type="binding site" evidence="9">
    <location>
        <position position="215"/>
    </location>
    <ligand>
        <name>1-deoxy-D-xylulose 5-phosphate</name>
        <dbReference type="ChEBI" id="CHEBI:57792"/>
    </ligand>
</feature>
<evidence type="ECO:0000256" key="8">
    <source>
        <dbReference type="ARBA" id="ARBA00048543"/>
    </source>
</evidence>
<feature type="binding site" evidence="9">
    <location>
        <position position="197"/>
    </location>
    <ligand>
        <name>1-deoxy-D-xylulose 5-phosphate</name>
        <dbReference type="ChEBI" id="CHEBI:57792"/>
    </ligand>
</feature>
<evidence type="ECO:0000313" key="13">
    <source>
        <dbReference type="EMBL" id="SHE58986.1"/>
    </source>
</evidence>
<feature type="binding site" evidence="9">
    <location>
        <position position="10"/>
    </location>
    <ligand>
        <name>NADPH</name>
        <dbReference type="ChEBI" id="CHEBI:57783"/>
    </ligand>
</feature>
<evidence type="ECO:0000313" key="14">
    <source>
        <dbReference type="Proteomes" id="UP000184196"/>
    </source>
</evidence>
<dbReference type="GO" id="GO:0030604">
    <property type="term" value="F:1-deoxy-D-xylulose-5-phosphate reductoisomerase activity"/>
    <property type="evidence" value="ECO:0007669"/>
    <property type="project" value="UniProtKB-UniRule"/>
</dbReference>
<dbReference type="InterPro" id="IPR036291">
    <property type="entry name" value="NAD(P)-bd_dom_sf"/>
</dbReference>
<organism evidence="13 14">
    <name type="scientific">Desulfofundulus australicus DSM 11792</name>
    <dbReference type="NCBI Taxonomy" id="1121425"/>
    <lineage>
        <taxon>Bacteria</taxon>
        <taxon>Bacillati</taxon>
        <taxon>Bacillota</taxon>
        <taxon>Clostridia</taxon>
        <taxon>Eubacteriales</taxon>
        <taxon>Peptococcaceae</taxon>
        <taxon>Desulfofundulus</taxon>
    </lineage>
</organism>
<dbReference type="Gene3D" id="3.40.50.720">
    <property type="entry name" value="NAD(P)-binding Rossmann-like Domain"/>
    <property type="match status" value="1"/>
</dbReference>
<gene>
    <name evidence="9" type="primary">dxr</name>
    <name evidence="13" type="ORF">SAMN02745218_00541</name>
</gene>
<proteinExistence type="inferred from homology"/>
<feature type="binding site" evidence="9">
    <location>
        <position position="36"/>
    </location>
    <ligand>
        <name>NADPH</name>
        <dbReference type="ChEBI" id="CHEBI:57783"/>
    </ligand>
</feature>
<keyword evidence="9" id="KW-0460">Magnesium</keyword>
<dbReference type="EMBL" id="FQUW01000007">
    <property type="protein sequence ID" value="SHE58986.1"/>
    <property type="molecule type" value="Genomic_DNA"/>
</dbReference>
<dbReference type="InterPro" id="IPR013512">
    <property type="entry name" value="DXP_reductoisomerase_N"/>
</dbReference>
<dbReference type="SUPFAM" id="SSF69055">
    <property type="entry name" value="1-deoxy-D-xylulose-5-phosphate reductoisomerase, C-terminal domain"/>
    <property type="match status" value="1"/>
</dbReference>
<dbReference type="Pfam" id="PF13288">
    <property type="entry name" value="DXPR_C"/>
    <property type="match status" value="1"/>
</dbReference>
<dbReference type="GO" id="GO:0016853">
    <property type="term" value="F:isomerase activity"/>
    <property type="evidence" value="ECO:0007669"/>
    <property type="project" value="UniProtKB-KW"/>
</dbReference>
<keyword evidence="13" id="KW-0413">Isomerase</keyword>
<feature type="binding site" evidence="9">
    <location>
        <position position="150"/>
    </location>
    <ligand>
        <name>1-deoxy-D-xylulose 5-phosphate</name>
        <dbReference type="ChEBI" id="CHEBI:57792"/>
    </ligand>
</feature>
<dbReference type="InterPro" id="IPR013644">
    <property type="entry name" value="DXP_reductoisomerase_C"/>
</dbReference>
<feature type="binding site" evidence="9">
    <location>
        <position position="219"/>
    </location>
    <ligand>
        <name>Mn(2+)</name>
        <dbReference type="ChEBI" id="CHEBI:29035"/>
    </ligand>
</feature>
<comment type="caution">
    <text evidence="9">Lacks conserved residue(s) required for the propagation of feature annotation.</text>
</comment>
<evidence type="ECO:0000256" key="5">
    <source>
        <dbReference type="ARBA" id="ARBA00023002"/>
    </source>
</evidence>
<comment type="similarity">
    <text evidence="2 9">Belongs to the DXR family.</text>
</comment>
<evidence type="ECO:0000256" key="3">
    <source>
        <dbReference type="ARBA" id="ARBA00022723"/>
    </source>
</evidence>
<dbReference type="AlphaFoldDB" id="A0A1M4UQH7"/>
<dbReference type="OrthoDB" id="9806546at2"/>
<feature type="binding site" evidence="9">
    <location>
        <position position="151"/>
    </location>
    <ligand>
        <name>1-deoxy-D-xylulose 5-phosphate</name>
        <dbReference type="ChEBI" id="CHEBI:57792"/>
    </ligand>
</feature>
<dbReference type="NCBIfam" id="NF009114">
    <property type="entry name" value="PRK12464.1"/>
    <property type="match status" value="1"/>
</dbReference>
<dbReference type="GO" id="GO:0051484">
    <property type="term" value="P:isopentenyl diphosphate biosynthetic process, methylerythritol 4-phosphate pathway involved in terpenoid biosynthetic process"/>
    <property type="evidence" value="ECO:0007669"/>
    <property type="project" value="UniProtKB-ARBA"/>
</dbReference>
<feature type="binding site" evidence="9">
    <location>
        <position position="151"/>
    </location>
    <ligand>
        <name>Mn(2+)</name>
        <dbReference type="ChEBI" id="CHEBI:29035"/>
    </ligand>
</feature>